<reference evidence="2" key="2">
    <citation type="submission" date="2020-08" db="EMBL/GenBank/DDBJ databases">
        <title>The Agave Microbiome: Exploring the role of microbial communities in plant adaptations to desert environments.</title>
        <authorList>
            <person name="Partida-Martinez L.P."/>
        </authorList>
    </citation>
    <scope>NUCLEOTIDE SEQUENCE [LARGE SCALE GENOMIC DNA]</scope>
    <source>
        <strain evidence="2">AT2.8</strain>
    </source>
</reference>
<sequence length="157" mass="18021">MENKSNPSFTDAYIERCSKETESMIANESSSFLTNPITYLKEHKSEFIYVESALFEDVGVEGVSIEVDDVFGTYDVMLGLKLQKKFEKMLKEQLNNSLQGDEAKFDLMFSHDDGLWDLNFALDYVEGYRENLSIHESLQLIHQFLSALVHTIKQTTS</sequence>
<evidence type="ECO:0008006" key="3">
    <source>
        <dbReference type="Google" id="ProtNLM"/>
    </source>
</evidence>
<name>A0A852T5W9_9BACI</name>
<gene>
    <name evidence="1" type="ORF">F4694_000856</name>
</gene>
<accession>A0A852T5W9</accession>
<dbReference type="EMBL" id="JACCBX010000002">
    <property type="protein sequence ID" value="NYE04112.1"/>
    <property type="molecule type" value="Genomic_DNA"/>
</dbReference>
<dbReference type="Proteomes" id="UP000548423">
    <property type="component" value="Unassembled WGS sequence"/>
</dbReference>
<evidence type="ECO:0000313" key="1">
    <source>
        <dbReference type="EMBL" id="NYE04112.1"/>
    </source>
</evidence>
<proteinExistence type="predicted"/>
<comment type="caution">
    <text evidence="1">The sequence shown here is derived from an EMBL/GenBank/DDBJ whole genome shotgun (WGS) entry which is preliminary data.</text>
</comment>
<evidence type="ECO:0000313" key="2">
    <source>
        <dbReference type="Proteomes" id="UP000548423"/>
    </source>
</evidence>
<reference evidence="2" key="1">
    <citation type="submission" date="2020-07" db="EMBL/GenBank/DDBJ databases">
        <authorList>
            <person name="Partida-Martinez L."/>
            <person name="Huntemann M."/>
            <person name="Clum A."/>
            <person name="Wang J."/>
            <person name="Palaniappan K."/>
            <person name="Ritter S."/>
            <person name="Chen I.-M."/>
            <person name="Stamatis D."/>
            <person name="Reddy T."/>
            <person name="O'Malley R."/>
            <person name="Daum C."/>
            <person name="Shapiro N."/>
            <person name="Ivanova N."/>
            <person name="Kyrpides N."/>
            <person name="Woyke T."/>
        </authorList>
    </citation>
    <scope>NUCLEOTIDE SEQUENCE [LARGE SCALE GENOMIC DNA]</scope>
    <source>
        <strain evidence="2">AT2.8</strain>
    </source>
</reference>
<dbReference type="AlphaFoldDB" id="A0A852T5W9"/>
<organism evidence="1 2">
    <name type="scientific">Neobacillus niacini</name>
    <dbReference type="NCBI Taxonomy" id="86668"/>
    <lineage>
        <taxon>Bacteria</taxon>
        <taxon>Bacillati</taxon>
        <taxon>Bacillota</taxon>
        <taxon>Bacilli</taxon>
        <taxon>Bacillales</taxon>
        <taxon>Bacillaceae</taxon>
        <taxon>Neobacillus</taxon>
    </lineage>
</organism>
<protein>
    <recommendedName>
        <fullName evidence="3">Branched-chain amino acid aminotransferase</fullName>
    </recommendedName>
</protein>